<proteinExistence type="predicted"/>
<feature type="compositionally biased region" description="Basic residues" evidence="1">
    <location>
        <begin position="125"/>
        <end position="145"/>
    </location>
</feature>
<sequence>MARIRRRGLGALLRVAHAGDGHDQIEPPANHCRGYGLALPQRVETRAEDVSGWSARSSKGRRGRNADHSKSSHFSGRCDGGRKCRVVQGPPVQCGCGTAGNDHGSSAAVGWWFLLLGRRVHRRRTDARRGLHRRSLRRSRQKRRPIGVDRTR</sequence>
<dbReference type="EMBL" id="CP041239">
    <property type="protein sequence ID" value="QLL64041.1"/>
    <property type="molecule type" value="Genomic_DNA"/>
</dbReference>
<reference evidence="2 3" key="1">
    <citation type="submission" date="2019-06" db="EMBL/GenBank/DDBJ databases">
        <title>Complete genome sequence of Ensifer mexicanus ITTG R7 isolated from nodules of Acacia angustissima (Mill.) Kuntze.</title>
        <authorList>
            <person name="Rincon-Rosales R."/>
            <person name="Rogel M.A."/>
            <person name="Guerrero G."/>
            <person name="Rincon-Molina C.I."/>
            <person name="Lopez-Lopez A."/>
            <person name="Martinez-Romero E."/>
        </authorList>
    </citation>
    <scope>NUCLEOTIDE SEQUENCE [LARGE SCALE GENOMIC DNA]</scope>
    <source>
        <strain evidence="2 3">ITTG R7</strain>
        <plasmid evidence="3">pemeittgr7a</plasmid>
    </source>
</reference>
<feature type="region of interest" description="Disordered" evidence="1">
    <location>
        <begin position="125"/>
        <end position="152"/>
    </location>
</feature>
<dbReference type="NCBIfam" id="TIGR03382">
    <property type="entry name" value="GC_trans_RRR"/>
    <property type="match status" value="1"/>
</dbReference>
<evidence type="ECO:0000313" key="2">
    <source>
        <dbReference type="EMBL" id="QLL64041.1"/>
    </source>
</evidence>
<dbReference type="InterPro" id="IPR017756">
    <property type="entry name" value="TM_Gly-Cys-Arg_CS"/>
</dbReference>
<keyword evidence="2" id="KW-0614">Plasmid</keyword>
<dbReference type="Proteomes" id="UP000510721">
    <property type="component" value="Plasmid pEmeITTGR7a"/>
</dbReference>
<dbReference type="KEGG" id="emx:FKV68_21485"/>
<dbReference type="AlphaFoldDB" id="A0A859QYU9"/>
<gene>
    <name evidence="2" type="ORF">FKV68_21485</name>
</gene>
<evidence type="ECO:0000256" key="1">
    <source>
        <dbReference type="SAM" id="MobiDB-lite"/>
    </source>
</evidence>
<accession>A0A859QYU9</accession>
<keyword evidence="3" id="KW-1185">Reference proteome</keyword>
<organism evidence="2 3">
    <name type="scientific">Sinorhizobium mexicanum</name>
    <dbReference type="NCBI Taxonomy" id="375549"/>
    <lineage>
        <taxon>Bacteria</taxon>
        <taxon>Pseudomonadati</taxon>
        <taxon>Pseudomonadota</taxon>
        <taxon>Alphaproteobacteria</taxon>
        <taxon>Hyphomicrobiales</taxon>
        <taxon>Rhizobiaceae</taxon>
        <taxon>Sinorhizobium/Ensifer group</taxon>
        <taxon>Sinorhizobium</taxon>
    </lineage>
</organism>
<protein>
    <submittedName>
        <fullName evidence="2">Uncharacterized protein</fullName>
    </submittedName>
</protein>
<feature type="region of interest" description="Disordered" evidence="1">
    <location>
        <begin position="48"/>
        <end position="80"/>
    </location>
</feature>
<geneLocation type="plasmid" evidence="3">
    <name>pemeittgr7a</name>
</geneLocation>
<name>A0A859QYU9_9HYPH</name>
<evidence type="ECO:0000313" key="3">
    <source>
        <dbReference type="Proteomes" id="UP000510721"/>
    </source>
</evidence>